<feature type="region of interest" description="Disordered" evidence="1">
    <location>
        <begin position="26"/>
        <end position="61"/>
    </location>
</feature>
<comment type="caution">
    <text evidence="2">The sequence shown here is derived from an EMBL/GenBank/DDBJ whole genome shotgun (WGS) entry which is preliminary data.</text>
</comment>
<dbReference type="Proteomes" id="UP001266305">
    <property type="component" value="Unassembled WGS sequence"/>
</dbReference>
<evidence type="ECO:0000313" key="2">
    <source>
        <dbReference type="EMBL" id="KAK2103013.1"/>
    </source>
</evidence>
<protein>
    <submittedName>
        <fullName evidence="2">Uncharacterized protein</fullName>
    </submittedName>
</protein>
<feature type="non-terminal residue" evidence="2">
    <location>
        <position position="97"/>
    </location>
</feature>
<reference evidence="2 3" key="1">
    <citation type="submission" date="2023-05" db="EMBL/GenBank/DDBJ databases">
        <title>B98-5 Cell Line De Novo Hybrid Assembly: An Optical Mapping Approach.</title>
        <authorList>
            <person name="Kananen K."/>
            <person name="Auerbach J.A."/>
            <person name="Kautto E."/>
            <person name="Blachly J.S."/>
        </authorList>
    </citation>
    <scope>NUCLEOTIDE SEQUENCE [LARGE SCALE GENOMIC DNA]</scope>
    <source>
        <strain evidence="2">B95-8</strain>
        <tissue evidence="2">Cell line</tissue>
    </source>
</reference>
<name>A0ABQ9V2S9_SAGOE</name>
<accession>A0ABQ9V2S9</accession>
<proteinExistence type="predicted"/>
<gene>
    <name evidence="2" type="ORF">P7K49_020680</name>
</gene>
<sequence length="97" mass="10489">MFVAPADGDVRRGGWAGFCLDTVEGGQQEMPRRPLPALPGHASEATEGPVTHFADCGDENTDAQKERTVYVLQRKDTHQSLEPRLTPNGKGLFAGEP</sequence>
<keyword evidence="3" id="KW-1185">Reference proteome</keyword>
<feature type="region of interest" description="Disordered" evidence="1">
    <location>
        <begin position="74"/>
        <end position="97"/>
    </location>
</feature>
<evidence type="ECO:0000313" key="3">
    <source>
        <dbReference type="Proteomes" id="UP001266305"/>
    </source>
</evidence>
<dbReference type="EMBL" id="JASSZA010000009">
    <property type="protein sequence ID" value="KAK2103013.1"/>
    <property type="molecule type" value="Genomic_DNA"/>
</dbReference>
<evidence type="ECO:0000256" key="1">
    <source>
        <dbReference type="SAM" id="MobiDB-lite"/>
    </source>
</evidence>
<organism evidence="2 3">
    <name type="scientific">Saguinus oedipus</name>
    <name type="common">Cotton-top tamarin</name>
    <name type="synonym">Oedipomidas oedipus</name>
    <dbReference type="NCBI Taxonomy" id="9490"/>
    <lineage>
        <taxon>Eukaryota</taxon>
        <taxon>Metazoa</taxon>
        <taxon>Chordata</taxon>
        <taxon>Craniata</taxon>
        <taxon>Vertebrata</taxon>
        <taxon>Euteleostomi</taxon>
        <taxon>Mammalia</taxon>
        <taxon>Eutheria</taxon>
        <taxon>Euarchontoglires</taxon>
        <taxon>Primates</taxon>
        <taxon>Haplorrhini</taxon>
        <taxon>Platyrrhini</taxon>
        <taxon>Cebidae</taxon>
        <taxon>Callitrichinae</taxon>
        <taxon>Saguinus</taxon>
    </lineage>
</organism>